<feature type="compositionally biased region" description="Polar residues" evidence="1">
    <location>
        <begin position="271"/>
        <end position="285"/>
    </location>
</feature>
<feature type="compositionally biased region" description="Low complexity" evidence="1">
    <location>
        <begin position="411"/>
        <end position="425"/>
    </location>
</feature>
<feature type="compositionally biased region" description="Polar residues" evidence="1">
    <location>
        <begin position="56"/>
        <end position="67"/>
    </location>
</feature>
<evidence type="ECO:0000313" key="3">
    <source>
        <dbReference type="Proteomes" id="UP000325902"/>
    </source>
</evidence>
<dbReference type="Proteomes" id="UP000325902">
    <property type="component" value="Unassembled WGS sequence"/>
</dbReference>
<feature type="compositionally biased region" description="Low complexity" evidence="1">
    <location>
        <begin position="258"/>
        <end position="270"/>
    </location>
</feature>
<feature type="compositionally biased region" description="Polar residues" evidence="1">
    <location>
        <begin position="214"/>
        <end position="223"/>
    </location>
</feature>
<feature type="compositionally biased region" description="Low complexity" evidence="1">
    <location>
        <begin position="68"/>
        <end position="80"/>
    </location>
</feature>
<proteinExistence type="predicted"/>
<name>A0A5N5DEM3_9PEZI</name>
<feature type="compositionally biased region" description="Acidic residues" evidence="1">
    <location>
        <begin position="25"/>
        <end position="46"/>
    </location>
</feature>
<gene>
    <name evidence="2" type="ORF">DBV05_g5924</name>
</gene>
<reference evidence="2 3" key="1">
    <citation type="journal article" date="2019" name="Sci. Rep.">
        <title>A multi-omics analysis of the grapevine pathogen Lasiodiplodia theobromae reveals that temperature affects the expression of virulence- and pathogenicity-related genes.</title>
        <authorList>
            <person name="Felix C."/>
            <person name="Meneses R."/>
            <person name="Goncalves M.F.M."/>
            <person name="Tilleman L."/>
            <person name="Duarte A.S."/>
            <person name="Jorrin-Novo J.V."/>
            <person name="Van de Peer Y."/>
            <person name="Deforce D."/>
            <person name="Van Nieuwerburgh F."/>
            <person name="Esteves A.C."/>
            <person name="Alves A."/>
        </authorList>
    </citation>
    <scope>NUCLEOTIDE SEQUENCE [LARGE SCALE GENOMIC DNA]</scope>
    <source>
        <strain evidence="2 3">LA-SOL3</strain>
    </source>
</reference>
<evidence type="ECO:0000256" key="1">
    <source>
        <dbReference type="SAM" id="MobiDB-lite"/>
    </source>
</evidence>
<dbReference type="EMBL" id="VCHE01000033">
    <property type="protein sequence ID" value="KAB2575424.1"/>
    <property type="molecule type" value="Genomic_DNA"/>
</dbReference>
<feature type="compositionally biased region" description="Polar residues" evidence="1">
    <location>
        <begin position="11"/>
        <end position="24"/>
    </location>
</feature>
<feature type="compositionally biased region" description="Polar residues" evidence="1">
    <location>
        <begin position="151"/>
        <end position="165"/>
    </location>
</feature>
<feature type="compositionally biased region" description="Pro residues" evidence="1">
    <location>
        <begin position="430"/>
        <end position="445"/>
    </location>
</feature>
<comment type="caution">
    <text evidence="2">The sequence shown here is derived from an EMBL/GenBank/DDBJ whole genome shotgun (WGS) entry which is preliminary data.</text>
</comment>
<feature type="compositionally biased region" description="Basic and acidic residues" evidence="1">
    <location>
        <begin position="201"/>
        <end position="213"/>
    </location>
</feature>
<evidence type="ECO:0000313" key="2">
    <source>
        <dbReference type="EMBL" id="KAB2575424.1"/>
    </source>
</evidence>
<sequence length="466" mass="51427">MNISKRRMESAVQQSQPSRSSNNDEFGDGGIDDSDLEEACNTDEFVDIDKLPVPDSMNSTIGSRPSLKTTIKNTTGTGRTEQVVDGRTEARGNPAPKKLDNGKWACNHKCKNKQQCKHICCKEGLDKAPKPAKAVGPEAGNSTQRGKKCPNNKQLITGGKTQTKLNPIKRGPNMDSGTPRNVERLDLTGPESQPVPQAHQGYEKLRAEKKRALSETTPVSMDISNKRPRHSYRSGEPLRLSFLQKEKEEETNRPITSENNYIEPIENPEPSTQAHETNSDMSYYQQDDEYMFHGDGDLFADIMAGVAFLEQNPDQRAAERKKEQAREQQKMAKPVNPQRLAPQREAAPCLKPSRSWSPEHPSGGLRPALQERSYTSTQPPRSAGGSTSSIGSIGSIGSSRIARKPLRGLDTSSVRSQSTTSSRLRCTNPDPDPLSPEEPSPPVIPPGLEDVDPWLIQEYAAYVKFT</sequence>
<feature type="region of interest" description="Disordered" evidence="1">
    <location>
        <begin position="1"/>
        <end position="99"/>
    </location>
</feature>
<organism evidence="2 3">
    <name type="scientific">Lasiodiplodia theobromae</name>
    <dbReference type="NCBI Taxonomy" id="45133"/>
    <lineage>
        <taxon>Eukaryota</taxon>
        <taxon>Fungi</taxon>
        <taxon>Dikarya</taxon>
        <taxon>Ascomycota</taxon>
        <taxon>Pezizomycotina</taxon>
        <taxon>Dothideomycetes</taxon>
        <taxon>Dothideomycetes incertae sedis</taxon>
        <taxon>Botryosphaeriales</taxon>
        <taxon>Botryosphaeriaceae</taxon>
        <taxon>Lasiodiplodia</taxon>
    </lineage>
</organism>
<feature type="region of interest" description="Disordered" evidence="1">
    <location>
        <begin position="127"/>
        <end position="288"/>
    </location>
</feature>
<feature type="region of interest" description="Disordered" evidence="1">
    <location>
        <begin position="313"/>
        <end position="450"/>
    </location>
</feature>
<feature type="compositionally biased region" description="Low complexity" evidence="1">
    <location>
        <begin position="381"/>
        <end position="400"/>
    </location>
</feature>
<protein>
    <submittedName>
        <fullName evidence="2">Uncharacterized protein</fullName>
    </submittedName>
</protein>
<dbReference type="AlphaFoldDB" id="A0A5N5DEM3"/>
<dbReference type="OrthoDB" id="5575at2759"/>
<feature type="compositionally biased region" description="Basic and acidic residues" evidence="1">
    <location>
        <begin position="316"/>
        <end position="330"/>
    </location>
</feature>
<keyword evidence="3" id="KW-1185">Reference proteome</keyword>
<accession>A0A5N5DEM3</accession>